<dbReference type="Pfam" id="PF00400">
    <property type="entry name" value="WD40"/>
    <property type="match status" value="1"/>
</dbReference>
<dbReference type="InterPro" id="IPR052652">
    <property type="entry name" value="Telomerase_Complex_Comp"/>
</dbReference>
<dbReference type="SUPFAM" id="SSF52540">
    <property type="entry name" value="P-loop containing nucleoside triphosphate hydrolases"/>
    <property type="match status" value="1"/>
</dbReference>
<organism evidence="4 5">
    <name type="scientific">Aureococcus anophagefferens</name>
    <name type="common">Harmful bloom alga</name>
    <dbReference type="NCBI Taxonomy" id="44056"/>
    <lineage>
        <taxon>Eukaryota</taxon>
        <taxon>Sar</taxon>
        <taxon>Stramenopiles</taxon>
        <taxon>Ochrophyta</taxon>
        <taxon>Pelagophyceae</taxon>
        <taxon>Pelagomonadales</taxon>
        <taxon>Pelagomonadaceae</taxon>
        <taxon>Aureococcus</taxon>
    </lineage>
</organism>
<dbReference type="PROSITE" id="PS50082">
    <property type="entry name" value="WD_REPEATS_2"/>
    <property type="match status" value="1"/>
</dbReference>
<keyword evidence="1 3" id="KW-0853">WD repeat</keyword>
<keyword evidence="5" id="KW-1185">Reference proteome</keyword>
<evidence type="ECO:0000256" key="3">
    <source>
        <dbReference type="PROSITE-ProRule" id="PRU00221"/>
    </source>
</evidence>
<sequence length="1119" mass="114656">MGGGASCDAGAPRDDVIVDGDAGILERAGAELLERPAPARELRRLIDGGGLCAVVAPSGSGKSTFVASAVAALRAEGAFDVVRCVFVGAAAGSTSLPRALGALCAALRRDLDARGLAPPAATIPDDALGLGGWFAAALEALAGDGAKVLVVLDALNELDGEAARALGWIPAGGPATILATCIEGGANGDDARVVETLRALRARFDVAGRTLTLPPLDAGEQAALLALGGSTAALRKLEGKADRSSPLYLRLVGYVAGDWPGTVAGAYDALLAALPDDAAAKLLLCSIWVSGGALFPAELVDVVGEKPAKALAAALRGAALREAAPVVRFVHQQARDAVERRWLKKKGAKRDAHAVLFRYFAARYDGGDAGAQVLSRLPAHAVGAGDAAAAKRYLCAVAYGERKCAVGLAGDLARDYEAAARAFPKERAFRDFAETARANAHVLGPDRWVAGLWAQQARNARRTSEVRAAAPDAGGLFLWRNGDKRPPPCVATFANPACDFWAASASRSGTRVACGGSDRRVHVLDGDGNERALLAGHGDDVSLVAFSPSREHHLLSVARRGDGGSDAFLFDVDTAEKLAAYDVPEGFVCDARWAPDGERFALALGAASVVFAGDGSSNARLATVDGGAAAVCFSADGASLLAARGTALAACPIGASAAPSTFAAAHDEKINAVDAVEACVATAGDDGRVALYDATTGTVARVVAAHGDVAKVVRLFRFQDELWALSGSEDRTARLICAKTGASHALRGHSAAVSAVAPFGGFCATAGDDGTCRVWDLRLVQTQDAIPGSDRAISGVVCRPDGSLVVADVGGVVRAFDAKGEAVLWTAPKLESGGHDAITSLALDADGARVACGAYRRLHVLDATTGASLAALPFGDWVNACAWGAKDLVIFAGDAAAVVVMDLAGPAPAVLTTLDHERAAKTDSVLSVATAADVVATGDNDCRVRVWTGLDSATHVASEDLGGWVTSLALSPNGSDVLAATFGRDAALHLLSRREGRLEMMARGALGSPIAWCAVLAGDLFVTASESKLLHAWRPRPNRALDRGRPKELLEVVALFPAAARFGSPDGVGGQGAVHADTATLAVGDEAGRLYVLDLDVDGHFKTVCPPSPGGSPKRIYPH</sequence>
<evidence type="ECO:0000256" key="2">
    <source>
        <dbReference type="ARBA" id="ARBA00022737"/>
    </source>
</evidence>
<evidence type="ECO:0000313" key="5">
    <source>
        <dbReference type="Proteomes" id="UP001363151"/>
    </source>
</evidence>
<proteinExistence type="predicted"/>
<feature type="repeat" description="WD" evidence="3">
    <location>
        <begin position="746"/>
        <end position="778"/>
    </location>
</feature>
<reference evidence="4 5" key="1">
    <citation type="submission" date="2024-03" db="EMBL/GenBank/DDBJ databases">
        <title>Aureococcus anophagefferens CCMP1851 and Kratosvirus quantuckense: Draft genome of a second virus-susceptible host strain in the model system.</title>
        <authorList>
            <person name="Chase E."/>
            <person name="Truchon A.R."/>
            <person name="Schepens W."/>
            <person name="Wilhelm S.W."/>
        </authorList>
    </citation>
    <scope>NUCLEOTIDE SEQUENCE [LARGE SCALE GENOMIC DNA]</scope>
    <source>
        <strain evidence="4 5">CCMP1851</strain>
    </source>
</reference>
<accession>A0ABR1GEH9</accession>
<dbReference type="InterPro" id="IPR001680">
    <property type="entry name" value="WD40_rpt"/>
</dbReference>
<dbReference type="InterPro" id="IPR019775">
    <property type="entry name" value="WD40_repeat_CS"/>
</dbReference>
<evidence type="ECO:0000256" key="1">
    <source>
        <dbReference type="ARBA" id="ARBA00022574"/>
    </source>
</evidence>
<name>A0ABR1GEH9_AURAN</name>
<dbReference type="InterPro" id="IPR011047">
    <property type="entry name" value="Quinoprotein_ADH-like_sf"/>
</dbReference>
<dbReference type="Proteomes" id="UP001363151">
    <property type="component" value="Unassembled WGS sequence"/>
</dbReference>
<dbReference type="SUPFAM" id="SSF50998">
    <property type="entry name" value="Quinoprotein alcohol dehydrogenase-like"/>
    <property type="match status" value="2"/>
</dbReference>
<comment type="caution">
    <text evidence="4">The sequence shown here is derived from an EMBL/GenBank/DDBJ whole genome shotgun (WGS) entry which is preliminary data.</text>
</comment>
<dbReference type="PROSITE" id="PS00678">
    <property type="entry name" value="WD_REPEATS_1"/>
    <property type="match status" value="1"/>
</dbReference>
<dbReference type="PANTHER" id="PTHR44791">
    <property type="entry name" value="TELOMERASE PROTEIN COMPONENT 1 TEP1"/>
    <property type="match status" value="1"/>
</dbReference>
<dbReference type="InterPro" id="IPR015943">
    <property type="entry name" value="WD40/YVTN_repeat-like_dom_sf"/>
</dbReference>
<dbReference type="SMART" id="SM00320">
    <property type="entry name" value="WD40"/>
    <property type="match status" value="12"/>
</dbReference>
<dbReference type="PANTHER" id="PTHR44791:SF1">
    <property type="entry name" value="TELOMERASE PROTEIN COMPONENT 1"/>
    <property type="match status" value="1"/>
</dbReference>
<dbReference type="EMBL" id="JBBJCI010000031">
    <property type="protein sequence ID" value="KAK7254242.1"/>
    <property type="molecule type" value="Genomic_DNA"/>
</dbReference>
<gene>
    <name evidence="4" type="ORF">SO694_00009131</name>
</gene>
<dbReference type="Gene3D" id="2.130.10.10">
    <property type="entry name" value="YVTN repeat-like/Quinoprotein amine dehydrogenase"/>
    <property type="match status" value="3"/>
</dbReference>
<evidence type="ECO:0000313" key="4">
    <source>
        <dbReference type="EMBL" id="KAK7254242.1"/>
    </source>
</evidence>
<protein>
    <submittedName>
        <fullName evidence="4">F-box and WD-40 domain protein</fullName>
    </submittedName>
</protein>
<keyword evidence="2" id="KW-0677">Repeat</keyword>
<dbReference type="InterPro" id="IPR027417">
    <property type="entry name" value="P-loop_NTPase"/>
</dbReference>